<comment type="caution">
    <text evidence="2">The sequence shown here is derived from an EMBL/GenBank/DDBJ whole genome shotgun (WGS) entry which is preliminary data.</text>
</comment>
<sequence length="151" mass="16674">MGLLLASFFTDAWATVSLGMLLCVIFGCLILVAIPGGLTIMIWLNHRQEQREVIKIRLSHSEIVVTRADGTTGRYPTSALTAVLVDREHWTEPVYRSTGVWEFRRLKLTFGDVAEQTRPGHAENDESFGAALAGLGVPIEHGFYNDTTDVA</sequence>
<dbReference type="AlphaFoldDB" id="A0A561VRW6"/>
<organism evidence="2 3">
    <name type="scientific">Actinoplanes teichomyceticus</name>
    <dbReference type="NCBI Taxonomy" id="1867"/>
    <lineage>
        <taxon>Bacteria</taxon>
        <taxon>Bacillati</taxon>
        <taxon>Actinomycetota</taxon>
        <taxon>Actinomycetes</taxon>
        <taxon>Micromonosporales</taxon>
        <taxon>Micromonosporaceae</taxon>
        <taxon>Actinoplanes</taxon>
    </lineage>
</organism>
<keyword evidence="1" id="KW-1133">Transmembrane helix</keyword>
<reference evidence="2 3" key="1">
    <citation type="submission" date="2019-06" db="EMBL/GenBank/DDBJ databases">
        <title>Sequencing the genomes of 1000 actinobacteria strains.</title>
        <authorList>
            <person name="Klenk H.-P."/>
        </authorList>
    </citation>
    <scope>NUCLEOTIDE SEQUENCE [LARGE SCALE GENOMIC DNA]</scope>
    <source>
        <strain evidence="2 3">DSM 43866</strain>
    </source>
</reference>
<evidence type="ECO:0000313" key="3">
    <source>
        <dbReference type="Proteomes" id="UP000320239"/>
    </source>
</evidence>
<dbReference type="Proteomes" id="UP000320239">
    <property type="component" value="Unassembled WGS sequence"/>
</dbReference>
<protein>
    <submittedName>
        <fullName evidence="2">Uncharacterized protein</fullName>
    </submittedName>
</protein>
<gene>
    <name evidence="2" type="ORF">FHX34_104669</name>
</gene>
<proteinExistence type="predicted"/>
<evidence type="ECO:0000313" key="2">
    <source>
        <dbReference type="EMBL" id="TWG14369.1"/>
    </source>
</evidence>
<evidence type="ECO:0000256" key="1">
    <source>
        <dbReference type="SAM" id="Phobius"/>
    </source>
</evidence>
<keyword evidence="1" id="KW-0812">Transmembrane</keyword>
<keyword evidence="1" id="KW-0472">Membrane</keyword>
<keyword evidence="3" id="KW-1185">Reference proteome</keyword>
<name>A0A561VRW6_ACTTI</name>
<feature type="transmembrane region" description="Helical" evidence="1">
    <location>
        <begin position="24"/>
        <end position="44"/>
    </location>
</feature>
<accession>A0A561VRW6</accession>
<dbReference type="EMBL" id="VIWY01000004">
    <property type="protein sequence ID" value="TWG14369.1"/>
    <property type="molecule type" value="Genomic_DNA"/>
</dbReference>